<dbReference type="GO" id="GO:0000400">
    <property type="term" value="F:four-way junction DNA binding"/>
    <property type="evidence" value="ECO:0007669"/>
    <property type="project" value="UniProtKB-UniRule"/>
</dbReference>
<evidence type="ECO:0000259" key="10">
    <source>
        <dbReference type="SMART" id="SM00382"/>
    </source>
</evidence>
<comment type="domain">
    <text evidence="9">Has 3 domains, the large (RuvB-L) and small ATPase (RuvB-S) domains and the C-terminal head (RuvB-H) domain. The head domain binds DNA, while the ATPase domains jointly bind ATP, ADP or are empty depending on the state of the subunit in the translocation cycle. During a single DNA translocation step the structure of each domain remains the same, but their relative positions change.</text>
</comment>
<dbReference type="GO" id="GO:0006281">
    <property type="term" value="P:DNA repair"/>
    <property type="evidence" value="ECO:0007669"/>
    <property type="project" value="UniProtKB-UniRule"/>
</dbReference>
<dbReference type="Pfam" id="PF17864">
    <property type="entry name" value="AAA_lid_4"/>
    <property type="match status" value="1"/>
</dbReference>
<feature type="binding site" evidence="9">
    <location>
        <position position="290"/>
    </location>
    <ligand>
        <name>DNA</name>
        <dbReference type="ChEBI" id="CHEBI:16991"/>
    </ligand>
</feature>
<dbReference type="PANTHER" id="PTHR42848">
    <property type="match status" value="1"/>
</dbReference>
<dbReference type="InterPro" id="IPR036388">
    <property type="entry name" value="WH-like_DNA-bd_sf"/>
</dbReference>
<evidence type="ECO:0000256" key="5">
    <source>
        <dbReference type="ARBA" id="ARBA00022840"/>
    </source>
</evidence>
<reference evidence="11 12" key="1">
    <citation type="submission" date="2017-09" db="EMBL/GenBank/DDBJ databases">
        <title>Depth-based differentiation of microbial function through sediment-hosted aquifers and enrichment of novel symbionts in the deep terrestrial subsurface.</title>
        <authorList>
            <person name="Probst A.J."/>
            <person name="Ladd B."/>
            <person name="Jarett J.K."/>
            <person name="Geller-Mcgrath D.E."/>
            <person name="Sieber C.M."/>
            <person name="Emerson J.B."/>
            <person name="Anantharaman K."/>
            <person name="Thomas B.C."/>
            <person name="Malmstrom R."/>
            <person name="Stieglmeier M."/>
            <person name="Klingl A."/>
            <person name="Woyke T."/>
            <person name="Ryan C.M."/>
            <person name="Banfield J.F."/>
        </authorList>
    </citation>
    <scope>NUCLEOTIDE SEQUENCE [LARGE SCALE GENOMIC DNA]</scope>
    <source>
        <strain evidence="11">CG11_big_fil_rev_8_21_14_0_20_35_14</strain>
    </source>
</reference>
<comment type="subcellular location">
    <subcellularLocation>
        <location evidence="9">Cytoplasm</location>
    </subcellularLocation>
</comment>
<sequence length="339" mass="37667">MEDILGKEGNNFLEFDQALRPDSFEAYIGQEKVKENLAIIIEAAQGRGESIDHILLHGQAGLGKTTLALIMAKALAVPIRVASGPTLKKVGDLAAILSNLEPNTILFIDEAHRLNRMVEEFLYPAMESRKLHLIIGKGPGARTLSLDLPPFTLIAATTRADLLSSPLRSRFGATFKLDFYNNEDIKEIIRRSAKLLGVEVQSLAVEVLAKSSRATPRVANRLLKRARDYAQVKSNGVIDEEVALKTLKLLEVDEIGLENHDREFLRIIVETFNRGPVGIETLAAALCEERSVIEDVYEPYLMRVGFLKRTSAGRVVTEAALAHLNIKTKEQRMLDDYLK</sequence>
<accession>A0A2H0NA80</accession>
<dbReference type="GO" id="GO:0006310">
    <property type="term" value="P:DNA recombination"/>
    <property type="evidence" value="ECO:0007669"/>
    <property type="project" value="UniProtKB-UniRule"/>
</dbReference>
<evidence type="ECO:0000313" key="12">
    <source>
        <dbReference type="Proteomes" id="UP000229893"/>
    </source>
</evidence>
<dbReference type="GO" id="GO:0009378">
    <property type="term" value="F:four-way junction helicase activity"/>
    <property type="evidence" value="ECO:0007669"/>
    <property type="project" value="InterPro"/>
</dbReference>
<keyword evidence="7 9" id="KW-0233">DNA recombination</keyword>
<evidence type="ECO:0000313" key="11">
    <source>
        <dbReference type="EMBL" id="PIR05006.1"/>
    </source>
</evidence>
<feature type="binding site" evidence="9">
    <location>
        <position position="20"/>
    </location>
    <ligand>
        <name>ATP</name>
        <dbReference type="ChEBI" id="CHEBI:30616"/>
    </ligand>
</feature>
<dbReference type="Proteomes" id="UP000229893">
    <property type="component" value="Unassembled WGS sequence"/>
</dbReference>
<dbReference type="InterPro" id="IPR027417">
    <property type="entry name" value="P-loop_NTPase"/>
</dbReference>
<dbReference type="InterPro" id="IPR003593">
    <property type="entry name" value="AAA+_ATPase"/>
</dbReference>
<feature type="region of interest" description="Small ATPAse domain (RuvB-S)" evidence="9">
    <location>
        <begin position="181"/>
        <end position="251"/>
    </location>
</feature>
<evidence type="ECO:0000256" key="3">
    <source>
        <dbReference type="ARBA" id="ARBA00022763"/>
    </source>
</evidence>
<gene>
    <name evidence="9" type="primary">ruvB</name>
    <name evidence="11" type="ORF">COV57_01470</name>
</gene>
<feature type="binding site" evidence="9">
    <location>
        <position position="314"/>
    </location>
    <ligand>
        <name>DNA</name>
        <dbReference type="ChEBI" id="CHEBI:16991"/>
    </ligand>
</feature>
<feature type="binding site" evidence="9">
    <location>
        <position position="19"/>
    </location>
    <ligand>
        <name>ATP</name>
        <dbReference type="ChEBI" id="CHEBI:30616"/>
    </ligand>
</feature>
<evidence type="ECO:0000256" key="1">
    <source>
        <dbReference type="ARBA" id="ARBA00022490"/>
    </source>
</evidence>
<dbReference type="Pfam" id="PF05491">
    <property type="entry name" value="WHD_RuvB"/>
    <property type="match status" value="1"/>
</dbReference>
<dbReference type="CDD" id="cd00009">
    <property type="entry name" value="AAA"/>
    <property type="match status" value="1"/>
</dbReference>
<dbReference type="HAMAP" id="MF_00016">
    <property type="entry name" value="DNA_HJ_migration_RuvB"/>
    <property type="match status" value="1"/>
</dbReference>
<evidence type="ECO:0000256" key="9">
    <source>
        <dbReference type="HAMAP-Rule" id="MF_00016"/>
    </source>
</evidence>
<feature type="domain" description="AAA+ ATPase" evidence="10">
    <location>
        <begin position="50"/>
        <end position="183"/>
    </location>
</feature>
<name>A0A2H0NA80_9BACT</name>
<feature type="binding site" evidence="9">
    <location>
        <position position="309"/>
    </location>
    <ligand>
        <name>DNA</name>
        <dbReference type="ChEBI" id="CHEBI:16991"/>
    </ligand>
</feature>
<comment type="similarity">
    <text evidence="9">Belongs to the RuvB family.</text>
</comment>
<feature type="binding site" evidence="9">
    <location>
        <position position="180"/>
    </location>
    <ligand>
        <name>ATP</name>
        <dbReference type="ChEBI" id="CHEBI:30616"/>
    </ligand>
</feature>
<keyword evidence="4 9" id="KW-0378">Hydrolase</keyword>
<feature type="binding site" evidence="9">
    <location>
        <position position="65"/>
    </location>
    <ligand>
        <name>Mg(2+)</name>
        <dbReference type="ChEBI" id="CHEBI:18420"/>
    </ligand>
</feature>
<comment type="caution">
    <text evidence="11">The sequence shown here is derived from an EMBL/GenBank/DDBJ whole genome shotgun (WGS) entry which is preliminary data.</text>
</comment>
<evidence type="ECO:0000256" key="2">
    <source>
        <dbReference type="ARBA" id="ARBA00022741"/>
    </source>
</evidence>
<feature type="binding site" evidence="9">
    <location>
        <position position="217"/>
    </location>
    <ligand>
        <name>ATP</name>
        <dbReference type="ChEBI" id="CHEBI:30616"/>
    </ligand>
</feature>
<dbReference type="GO" id="GO:0005524">
    <property type="term" value="F:ATP binding"/>
    <property type="evidence" value="ECO:0007669"/>
    <property type="project" value="UniProtKB-UniRule"/>
</dbReference>
<keyword evidence="6 9" id="KW-0238">DNA-binding</keyword>
<keyword evidence="3 9" id="KW-0227">DNA damage</keyword>
<protein>
    <recommendedName>
        <fullName evidence="9">Holliday junction branch migration complex subunit RuvB</fullName>
        <ecNumber evidence="9">3.6.4.-</ecNumber>
    </recommendedName>
</protein>
<feature type="binding site" evidence="9">
    <location>
        <position position="66"/>
    </location>
    <ligand>
        <name>ATP</name>
        <dbReference type="ChEBI" id="CHEBI:30616"/>
    </ligand>
</feature>
<dbReference type="NCBIfam" id="NF000868">
    <property type="entry name" value="PRK00080.1"/>
    <property type="match status" value="1"/>
</dbReference>
<evidence type="ECO:0000256" key="6">
    <source>
        <dbReference type="ARBA" id="ARBA00023125"/>
    </source>
</evidence>
<evidence type="ECO:0000256" key="8">
    <source>
        <dbReference type="ARBA" id="ARBA00023204"/>
    </source>
</evidence>
<dbReference type="InterPro" id="IPR041445">
    <property type="entry name" value="AAA_lid_4"/>
</dbReference>
<dbReference type="SMART" id="SM00382">
    <property type="entry name" value="AAA"/>
    <property type="match status" value="1"/>
</dbReference>
<dbReference type="Gene3D" id="1.10.10.10">
    <property type="entry name" value="Winged helix-like DNA-binding domain superfamily/Winged helix DNA-binding domain"/>
    <property type="match status" value="1"/>
</dbReference>
<comment type="subunit">
    <text evidence="9">Homohexamer. Forms an RuvA(8)-RuvB(12)-Holliday junction (HJ) complex. HJ DNA is sandwiched between 2 RuvA tetramers; dsDNA enters through RuvA and exits via RuvB. An RuvB hexamer assembles on each DNA strand where it exits the tetramer. Each RuvB hexamer is contacted by two RuvA subunits (via domain III) on 2 adjacent RuvB subunits; this complex drives branch migration. In the full resolvosome a probable DNA-RuvA(4)-RuvB(12)-RuvC(2) complex forms which resolves the HJ.</text>
</comment>
<keyword evidence="2 9" id="KW-0547">Nucleotide-binding</keyword>
<dbReference type="PANTHER" id="PTHR42848:SF1">
    <property type="entry name" value="HOLLIDAY JUNCTION BRANCH MIGRATION COMPLEX SUBUNIT RUVB"/>
    <property type="match status" value="1"/>
</dbReference>
<dbReference type="InterPro" id="IPR004605">
    <property type="entry name" value="DNA_helicase_Holl-junc_RuvB"/>
</dbReference>
<dbReference type="NCBIfam" id="TIGR00635">
    <property type="entry name" value="ruvB"/>
    <property type="match status" value="1"/>
</dbReference>
<dbReference type="AlphaFoldDB" id="A0A2H0NA80"/>
<feature type="binding site" evidence="9">
    <location>
        <position position="170"/>
    </location>
    <ligand>
        <name>ATP</name>
        <dbReference type="ChEBI" id="CHEBI:30616"/>
    </ligand>
</feature>
<dbReference type="SUPFAM" id="SSF46785">
    <property type="entry name" value="Winged helix' DNA-binding domain"/>
    <property type="match status" value="1"/>
</dbReference>
<dbReference type="GO" id="GO:0016887">
    <property type="term" value="F:ATP hydrolysis activity"/>
    <property type="evidence" value="ECO:0007669"/>
    <property type="project" value="RHEA"/>
</dbReference>
<dbReference type="InterPro" id="IPR008824">
    <property type="entry name" value="RuvB-like_N"/>
</dbReference>
<comment type="caution">
    <text evidence="9">Lacks conserved residue(s) required for the propagation of feature annotation.</text>
</comment>
<dbReference type="EMBL" id="PCWO01000020">
    <property type="protein sequence ID" value="PIR05006.1"/>
    <property type="molecule type" value="Genomic_DNA"/>
</dbReference>
<feature type="binding site" evidence="9">
    <location>
        <position position="65"/>
    </location>
    <ligand>
        <name>ATP</name>
        <dbReference type="ChEBI" id="CHEBI:30616"/>
    </ligand>
</feature>
<dbReference type="InterPro" id="IPR008823">
    <property type="entry name" value="RuvB_wg_C"/>
</dbReference>
<feature type="region of interest" description="Head domain (RuvB-H)" evidence="9">
    <location>
        <begin position="254"/>
        <end position="339"/>
    </location>
</feature>
<keyword evidence="11" id="KW-0347">Helicase</keyword>
<dbReference type="GO" id="GO:0005737">
    <property type="term" value="C:cytoplasm"/>
    <property type="evidence" value="ECO:0007669"/>
    <property type="project" value="UniProtKB-SubCell"/>
</dbReference>
<dbReference type="Gene3D" id="3.40.50.300">
    <property type="entry name" value="P-loop containing nucleotide triphosphate hydrolases"/>
    <property type="match status" value="1"/>
</dbReference>
<keyword evidence="8 9" id="KW-0234">DNA repair</keyword>
<evidence type="ECO:0000256" key="4">
    <source>
        <dbReference type="ARBA" id="ARBA00022801"/>
    </source>
</evidence>
<proteinExistence type="inferred from homology"/>
<dbReference type="GO" id="GO:0048476">
    <property type="term" value="C:Holliday junction resolvase complex"/>
    <property type="evidence" value="ECO:0007669"/>
    <property type="project" value="UniProtKB-UniRule"/>
</dbReference>
<evidence type="ECO:0000256" key="7">
    <source>
        <dbReference type="ARBA" id="ARBA00023172"/>
    </source>
</evidence>
<feature type="binding site" evidence="9">
    <location>
        <position position="64"/>
    </location>
    <ligand>
        <name>ATP</name>
        <dbReference type="ChEBI" id="CHEBI:30616"/>
    </ligand>
</feature>
<dbReference type="Gene3D" id="1.10.8.60">
    <property type="match status" value="1"/>
</dbReference>
<organism evidence="11 12">
    <name type="scientific">Candidatus Liptonbacteria bacterium CG11_big_fil_rev_8_21_14_0_20_35_14</name>
    <dbReference type="NCBI Taxonomy" id="1974634"/>
    <lineage>
        <taxon>Bacteria</taxon>
        <taxon>Candidatus Liptoniibacteriota</taxon>
    </lineage>
</organism>
<feature type="binding site" evidence="9">
    <location>
        <position position="61"/>
    </location>
    <ligand>
        <name>ATP</name>
        <dbReference type="ChEBI" id="CHEBI:30616"/>
    </ligand>
</feature>
<dbReference type="Pfam" id="PF05496">
    <property type="entry name" value="RuvB_N"/>
    <property type="match status" value="1"/>
</dbReference>
<dbReference type="EC" id="3.6.4.-" evidence="9"/>
<dbReference type="InterPro" id="IPR036390">
    <property type="entry name" value="WH_DNA-bd_sf"/>
</dbReference>
<comment type="function">
    <text evidence="9">The RuvA-RuvB-RuvC complex processes Holliday junction (HJ) DNA during genetic recombination and DNA repair, while the RuvA-RuvB complex plays an important role in the rescue of blocked DNA replication forks via replication fork reversal (RFR). RuvA specifically binds to HJ cruciform DNA, conferring on it an open structure. The RuvB hexamer acts as an ATP-dependent pump, pulling dsDNA into and through the RuvAB complex. RuvB forms 2 homohexamers on either side of HJ DNA bound by 1 or 2 RuvA tetramers; 4 subunits per hexamer contact DNA at a time. Coordinated motions by a converter formed by DNA-disengaged RuvB subunits stimulates ATP hydrolysis and nucleotide exchange. Immobilization of the converter enables RuvB to convert the ATP-contained energy into a lever motion, pulling 2 nucleotides of DNA out of the RuvA tetramer per ATP hydrolyzed, thus driving DNA branch migration. The RuvB motors rotate together with the DNA substrate, which together with the progressing nucleotide cycle form the mechanistic basis for DNA recombination by continuous HJ branch migration. Branch migration allows RuvC to scan DNA until it finds its consensus sequence, where it cleaves and resolves cruciform DNA.</text>
</comment>
<keyword evidence="5 9" id="KW-0067">ATP-binding</keyword>
<comment type="catalytic activity">
    <reaction evidence="9">
        <text>ATP + H2O = ADP + phosphate + H(+)</text>
        <dbReference type="Rhea" id="RHEA:13065"/>
        <dbReference type="ChEBI" id="CHEBI:15377"/>
        <dbReference type="ChEBI" id="CHEBI:15378"/>
        <dbReference type="ChEBI" id="CHEBI:30616"/>
        <dbReference type="ChEBI" id="CHEBI:43474"/>
        <dbReference type="ChEBI" id="CHEBI:456216"/>
    </reaction>
</comment>
<keyword evidence="1 9" id="KW-0963">Cytoplasm</keyword>
<dbReference type="SUPFAM" id="SSF52540">
    <property type="entry name" value="P-loop containing nucleoside triphosphate hydrolases"/>
    <property type="match status" value="1"/>
</dbReference>